<gene>
    <name evidence="3" type="ORF">MSPICULIGERA_LOCUS14032</name>
    <name evidence="2" type="ORF">MSPICULIGERA_LOCUS8431</name>
</gene>
<evidence type="ECO:0000313" key="3">
    <source>
        <dbReference type="EMBL" id="CAJ0575725.1"/>
    </source>
</evidence>
<sequence length="167" mass="18320">MSGNPYTALHEEAYAVDHETRHTCPLSAGNWKQTRNMSKLAVTLQLLGHAVLPLASLGLILAILYGSGLPSGEVDVAWIQMIITAVLAGFAVITTLLGIVGIWAKQKLLLRMTAVFVLAYAILYVIVLFLAKWNVAFYMLGWALYELVCCSSVWTQLGKLQSCPECY</sequence>
<evidence type="ECO:0000256" key="1">
    <source>
        <dbReference type="SAM" id="Phobius"/>
    </source>
</evidence>
<comment type="caution">
    <text evidence="3">The sequence shown here is derived from an EMBL/GenBank/DDBJ whole genome shotgun (WGS) entry which is preliminary data.</text>
</comment>
<keyword evidence="1" id="KW-0812">Transmembrane</keyword>
<proteinExistence type="predicted"/>
<feature type="transmembrane region" description="Helical" evidence="1">
    <location>
        <begin position="77"/>
        <end position="101"/>
    </location>
</feature>
<accession>A0AA36CWN2</accession>
<evidence type="ECO:0000313" key="4">
    <source>
        <dbReference type="Proteomes" id="UP001177023"/>
    </source>
</evidence>
<reference evidence="3" key="1">
    <citation type="submission" date="2023-06" db="EMBL/GenBank/DDBJ databases">
        <authorList>
            <person name="Delattre M."/>
        </authorList>
    </citation>
    <scope>NUCLEOTIDE SEQUENCE</scope>
    <source>
        <strain evidence="3">AF72</strain>
    </source>
</reference>
<dbReference type="EMBL" id="CATQJA010002205">
    <property type="protein sequence ID" value="CAJ0569976.1"/>
    <property type="molecule type" value="Genomic_DNA"/>
</dbReference>
<feature type="transmembrane region" description="Helical" evidence="1">
    <location>
        <begin position="108"/>
        <end position="129"/>
    </location>
</feature>
<keyword evidence="1" id="KW-1133">Transmembrane helix</keyword>
<dbReference type="Proteomes" id="UP001177023">
    <property type="component" value="Unassembled WGS sequence"/>
</dbReference>
<dbReference type="EMBL" id="CATQJA010002640">
    <property type="protein sequence ID" value="CAJ0575725.1"/>
    <property type="molecule type" value="Genomic_DNA"/>
</dbReference>
<protein>
    <submittedName>
        <fullName evidence="3">Uncharacterized protein</fullName>
    </submittedName>
</protein>
<keyword evidence="4" id="KW-1185">Reference proteome</keyword>
<feature type="non-terminal residue" evidence="3">
    <location>
        <position position="167"/>
    </location>
</feature>
<evidence type="ECO:0000313" key="2">
    <source>
        <dbReference type="EMBL" id="CAJ0569976.1"/>
    </source>
</evidence>
<keyword evidence="1" id="KW-0472">Membrane</keyword>
<dbReference type="AlphaFoldDB" id="A0AA36CWN2"/>
<name>A0AA36CWN2_9BILA</name>
<feature type="transmembrane region" description="Helical" evidence="1">
    <location>
        <begin position="40"/>
        <end position="65"/>
    </location>
</feature>
<organism evidence="3 4">
    <name type="scientific">Mesorhabditis spiculigera</name>
    <dbReference type="NCBI Taxonomy" id="96644"/>
    <lineage>
        <taxon>Eukaryota</taxon>
        <taxon>Metazoa</taxon>
        <taxon>Ecdysozoa</taxon>
        <taxon>Nematoda</taxon>
        <taxon>Chromadorea</taxon>
        <taxon>Rhabditida</taxon>
        <taxon>Rhabditina</taxon>
        <taxon>Rhabditomorpha</taxon>
        <taxon>Rhabditoidea</taxon>
        <taxon>Rhabditidae</taxon>
        <taxon>Mesorhabditinae</taxon>
        <taxon>Mesorhabditis</taxon>
    </lineage>
</organism>